<dbReference type="GO" id="GO:0019287">
    <property type="term" value="P:isopentenyl diphosphate biosynthetic process, mevalonate pathway"/>
    <property type="evidence" value="ECO:0007669"/>
    <property type="project" value="TreeGrafter"/>
</dbReference>
<dbReference type="Pfam" id="PF08544">
    <property type="entry name" value="GHMP_kinases_C"/>
    <property type="match status" value="1"/>
</dbReference>
<keyword evidence="1" id="KW-0963">Cytoplasm</keyword>
<reference evidence="7" key="1">
    <citation type="submission" date="2017-09" db="EMBL/GenBank/DDBJ databases">
        <title>Depth-based differentiation of microbial function through sediment-hosted aquifers and enrichment of novel symbionts in the deep terrestrial subsurface.</title>
        <authorList>
            <person name="Probst A.J."/>
            <person name="Ladd B."/>
            <person name="Jarett J.K."/>
            <person name="Geller-Mcgrath D.E."/>
            <person name="Sieber C.M.K."/>
            <person name="Emerson J.B."/>
            <person name="Anantharaman K."/>
            <person name="Thomas B.C."/>
            <person name="Malmstrom R."/>
            <person name="Stieglmeier M."/>
            <person name="Klingl A."/>
            <person name="Woyke T."/>
            <person name="Ryan C.M."/>
            <person name="Banfield J.F."/>
        </authorList>
    </citation>
    <scope>NUCLEOTIDE SEQUENCE [LARGE SCALE GENOMIC DNA]</scope>
</reference>
<feature type="non-terminal residue" evidence="6">
    <location>
        <position position="1"/>
    </location>
</feature>
<evidence type="ECO:0000256" key="3">
    <source>
        <dbReference type="ARBA" id="ARBA00022777"/>
    </source>
</evidence>
<keyword evidence="2" id="KW-0808">Transferase</keyword>
<dbReference type="GO" id="GO:0004496">
    <property type="term" value="F:mevalonate kinase activity"/>
    <property type="evidence" value="ECO:0007669"/>
    <property type="project" value="InterPro"/>
</dbReference>
<dbReference type="InterPro" id="IPR013750">
    <property type="entry name" value="GHMP_kinase_C_dom"/>
</dbReference>
<evidence type="ECO:0000256" key="1">
    <source>
        <dbReference type="ARBA" id="ARBA00022490"/>
    </source>
</evidence>
<dbReference type="InterPro" id="IPR006205">
    <property type="entry name" value="Mev_gal_kin"/>
</dbReference>
<dbReference type="EMBL" id="PEYD01000038">
    <property type="protein sequence ID" value="PIS39443.1"/>
    <property type="molecule type" value="Genomic_DNA"/>
</dbReference>
<dbReference type="Proteomes" id="UP000230088">
    <property type="component" value="Unassembled WGS sequence"/>
</dbReference>
<protein>
    <recommendedName>
        <fullName evidence="5">GHMP kinase C-terminal domain-containing protein</fullName>
    </recommendedName>
</protein>
<dbReference type="PANTHER" id="PTHR43290">
    <property type="entry name" value="MEVALONATE KINASE"/>
    <property type="match status" value="1"/>
</dbReference>
<dbReference type="InterPro" id="IPR036554">
    <property type="entry name" value="GHMP_kinase_C_sf"/>
</dbReference>
<name>A0A2H0YNU8_9BACT</name>
<evidence type="ECO:0000259" key="5">
    <source>
        <dbReference type="Pfam" id="PF08544"/>
    </source>
</evidence>
<evidence type="ECO:0000313" key="7">
    <source>
        <dbReference type="Proteomes" id="UP000230088"/>
    </source>
</evidence>
<feature type="domain" description="GHMP kinase C-terminal" evidence="5">
    <location>
        <begin position="18"/>
        <end position="93"/>
    </location>
</feature>
<dbReference type="AlphaFoldDB" id="A0A2H0YNU8"/>
<gene>
    <name evidence="6" type="ORF">COT33_01975</name>
</gene>
<dbReference type="Gene3D" id="3.30.70.890">
    <property type="entry name" value="GHMP kinase, C-terminal domain"/>
    <property type="match status" value="1"/>
</dbReference>
<comment type="caution">
    <text evidence="6">The sequence shown here is derived from an EMBL/GenBank/DDBJ whole genome shotgun (WGS) entry which is preliminary data.</text>
</comment>
<organism evidence="6 7">
    <name type="scientific">Candidatus Nealsonbacteria bacterium CG08_land_8_20_14_0_20_38_20</name>
    <dbReference type="NCBI Taxonomy" id="1974705"/>
    <lineage>
        <taxon>Bacteria</taxon>
        <taxon>Candidatus Nealsoniibacteriota</taxon>
    </lineage>
</organism>
<accession>A0A2H0YNU8</accession>
<dbReference type="SUPFAM" id="SSF55060">
    <property type="entry name" value="GHMP Kinase, C-terminal domain"/>
    <property type="match status" value="1"/>
</dbReference>
<evidence type="ECO:0000256" key="4">
    <source>
        <dbReference type="ARBA" id="ARBA00022842"/>
    </source>
</evidence>
<proteinExistence type="predicted"/>
<dbReference type="PANTHER" id="PTHR43290:SF2">
    <property type="entry name" value="MEVALONATE KINASE"/>
    <property type="match status" value="1"/>
</dbReference>
<evidence type="ECO:0000256" key="2">
    <source>
        <dbReference type="ARBA" id="ARBA00022679"/>
    </source>
</evidence>
<dbReference type="GO" id="GO:0005829">
    <property type="term" value="C:cytosol"/>
    <property type="evidence" value="ECO:0007669"/>
    <property type="project" value="TreeGrafter"/>
</dbReference>
<dbReference type="GO" id="GO:0005524">
    <property type="term" value="F:ATP binding"/>
    <property type="evidence" value="ECO:0007669"/>
    <property type="project" value="InterPro"/>
</dbReference>
<evidence type="ECO:0000313" key="6">
    <source>
        <dbReference type="EMBL" id="PIS39443.1"/>
    </source>
</evidence>
<keyword evidence="4" id="KW-0460">Magnesium</keyword>
<sequence length="111" mass="12301">KNFRDQKIKNIAKATYKMRRALEEKDVNKVKNLINIAQDNLTELGISNPEIDGLVKEVRKIGGAAKISGGGGGTVICFHQNKEELIKLLKKLKVNFEQIKLGAEGVKVEKS</sequence>
<keyword evidence="3" id="KW-0418">Kinase</keyword>